<comment type="caution">
    <text evidence="2">The sequence shown here is derived from an EMBL/GenBank/DDBJ whole genome shotgun (WGS) entry which is preliminary data.</text>
</comment>
<keyword evidence="3" id="KW-1185">Reference proteome</keyword>
<sequence>DGHQIKEIDAIEEETELIGRSGALPEILERDIDGEEVARLSPEERQKSFSNVADSANRDNEKGWELGKSQHVSH</sequence>
<feature type="non-terminal residue" evidence="2">
    <location>
        <position position="1"/>
    </location>
</feature>
<dbReference type="Proteomes" id="UP000649617">
    <property type="component" value="Unassembled WGS sequence"/>
</dbReference>
<evidence type="ECO:0000313" key="2">
    <source>
        <dbReference type="EMBL" id="CAE7261059.1"/>
    </source>
</evidence>
<reference evidence="2" key="1">
    <citation type="submission" date="2021-02" db="EMBL/GenBank/DDBJ databases">
        <authorList>
            <person name="Dougan E. K."/>
            <person name="Rhodes N."/>
            <person name="Thang M."/>
            <person name="Chan C."/>
        </authorList>
    </citation>
    <scope>NUCLEOTIDE SEQUENCE</scope>
</reference>
<name>A0A812MKX7_SYMPI</name>
<dbReference type="AlphaFoldDB" id="A0A812MKX7"/>
<protein>
    <submittedName>
        <fullName evidence="2">Uncharacterized protein</fullName>
    </submittedName>
</protein>
<feature type="compositionally biased region" description="Basic and acidic residues" evidence="1">
    <location>
        <begin position="56"/>
        <end position="65"/>
    </location>
</feature>
<gene>
    <name evidence="2" type="ORF">SPIL2461_LOCUS5473</name>
</gene>
<feature type="compositionally biased region" description="Basic and acidic residues" evidence="1">
    <location>
        <begin position="35"/>
        <end position="47"/>
    </location>
</feature>
<evidence type="ECO:0000256" key="1">
    <source>
        <dbReference type="SAM" id="MobiDB-lite"/>
    </source>
</evidence>
<dbReference type="EMBL" id="CAJNIZ010007768">
    <property type="protein sequence ID" value="CAE7261059.1"/>
    <property type="molecule type" value="Genomic_DNA"/>
</dbReference>
<accession>A0A812MKX7</accession>
<organism evidence="2 3">
    <name type="scientific">Symbiodinium pilosum</name>
    <name type="common">Dinoflagellate</name>
    <dbReference type="NCBI Taxonomy" id="2952"/>
    <lineage>
        <taxon>Eukaryota</taxon>
        <taxon>Sar</taxon>
        <taxon>Alveolata</taxon>
        <taxon>Dinophyceae</taxon>
        <taxon>Suessiales</taxon>
        <taxon>Symbiodiniaceae</taxon>
        <taxon>Symbiodinium</taxon>
    </lineage>
</organism>
<feature type="non-terminal residue" evidence="2">
    <location>
        <position position="74"/>
    </location>
</feature>
<evidence type="ECO:0000313" key="3">
    <source>
        <dbReference type="Proteomes" id="UP000649617"/>
    </source>
</evidence>
<feature type="region of interest" description="Disordered" evidence="1">
    <location>
        <begin position="35"/>
        <end position="74"/>
    </location>
</feature>
<proteinExistence type="predicted"/>